<dbReference type="InterPro" id="IPR050624">
    <property type="entry name" value="HTH-type_Tx_Regulator"/>
</dbReference>
<dbReference type="Proteomes" id="UP000265962">
    <property type="component" value="Unassembled WGS sequence"/>
</dbReference>
<dbReference type="Pfam" id="PF00440">
    <property type="entry name" value="TetR_N"/>
    <property type="match status" value="1"/>
</dbReference>
<evidence type="ECO:0000259" key="3">
    <source>
        <dbReference type="PROSITE" id="PS50977"/>
    </source>
</evidence>
<dbReference type="SUPFAM" id="SSF46689">
    <property type="entry name" value="Homeodomain-like"/>
    <property type="match status" value="1"/>
</dbReference>
<dbReference type="PANTHER" id="PTHR43479">
    <property type="entry name" value="ACREF/ENVCD OPERON REPRESSOR-RELATED"/>
    <property type="match status" value="1"/>
</dbReference>
<keyword evidence="1 2" id="KW-0238">DNA-binding</keyword>
<organism evidence="4 5">
    <name type="scientific">Propionibacterium ruminifibrarum</name>
    <dbReference type="NCBI Taxonomy" id="1962131"/>
    <lineage>
        <taxon>Bacteria</taxon>
        <taxon>Bacillati</taxon>
        <taxon>Actinomycetota</taxon>
        <taxon>Actinomycetes</taxon>
        <taxon>Propionibacteriales</taxon>
        <taxon>Propionibacteriaceae</taxon>
        <taxon>Propionibacterium</taxon>
    </lineage>
</organism>
<feature type="domain" description="HTH tetR-type" evidence="3">
    <location>
        <begin position="24"/>
        <end position="83"/>
    </location>
</feature>
<dbReference type="PANTHER" id="PTHR43479:SF11">
    <property type="entry name" value="ACREF_ENVCD OPERON REPRESSOR-RELATED"/>
    <property type="match status" value="1"/>
</dbReference>
<dbReference type="InterPro" id="IPR009057">
    <property type="entry name" value="Homeodomain-like_sf"/>
</dbReference>
<keyword evidence="5" id="KW-1185">Reference proteome</keyword>
<dbReference type="PRINTS" id="PR00455">
    <property type="entry name" value="HTHTETR"/>
</dbReference>
<dbReference type="GO" id="GO:0003677">
    <property type="term" value="F:DNA binding"/>
    <property type="evidence" value="ECO:0007669"/>
    <property type="project" value="UniProtKB-UniRule"/>
</dbReference>
<evidence type="ECO:0000256" key="1">
    <source>
        <dbReference type="ARBA" id="ARBA00023125"/>
    </source>
</evidence>
<proteinExistence type="predicted"/>
<dbReference type="Gene3D" id="1.10.357.10">
    <property type="entry name" value="Tetracycline Repressor, domain 2"/>
    <property type="match status" value="1"/>
</dbReference>
<reference evidence="5" key="1">
    <citation type="submission" date="2018-02" db="EMBL/GenBank/DDBJ databases">
        <authorList>
            <person name="Hornung B."/>
        </authorList>
    </citation>
    <scope>NUCLEOTIDE SEQUENCE [LARGE SCALE GENOMIC DNA]</scope>
</reference>
<protein>
    <submittedName>
        <fullName evidence="4">DNA-binding HTH domain, TetR-type</fullName>
    </submittedName>
</protein>
<dbReference type="InterPro" id="IPR001647">
    <property type="entry name" value="HTH_TetR"/>
</dbReference>
<dbReference type="Pfam" id="PF21306">
    <property type="entry name" value="TetR_C_40"/>
    <property type="match status" value="1"/>
</dbReference>
<evidence type="ECO:0000313" key="4">
    <source>
        <dbReference type="EMBL" id="SPF67082.1"/>
    </source>
</evidence>
<dbReference type="InterPro" id="IPR049513">
    <property type="entry name" value="TetR_C_40"/>
</dbReference>
<accession>A0A375I1K8</accession>
<dbReference type="EMBL" id="OMOH01000001">
    <property type="protein sequence ID" value="SPF67082.1"/>
    <property type="molecule type" value="Genomic_DNA"/>
</dbReference>
<dbReference type="AlphaFoldDB" id="A0A375I1K8"/>
<evidence type="ECO:0000313" key="5">
    <source>
        <dbReference type="Proteomes" id="UP000265962"/>
    </source>
</evidence>
<evidence type="ECO:0000256" key="2">
    <source>
        <dbReference type="PROSITE-ProRule" id="PRU00335"/>
    </source>
</evidence>
<dbReference type="PROSITE" id="PS50977">
    <property type="entry name" value="HTH_TETR_2"/>
    <property type="match status" value="1"/>
</dbReference>
<feature type="DNA-binding region" description="H-T-H motif" evidence="2">
    <location>
        <begin position="46"/>
        <end position="65"/>
    </location>
</feature>
<sequence>MGVMNIARAAEGVGRVGRHGRRRAATRAALIQAAQQLIAEGRTDVSIATITERADVGFGSFYNHFATKEQLFSEAFAEAMDGFSLSLGRLIEDVADTARAVSIGFRIIGRVAQIAPGFASLVTQSGVATLQFGGSLHQASVDLIERGIRAGRFSLPNADVAYSAIGGALLGVVSYLLSESDEDMGAQIDALAVGALRLLGLADEEARLIAHEELPEFVPDESLAALAERLKQPGPAQAEPEGSA</sequence>
<name>A0A375I1K8_9ACTN</name>
<gene>
    <name evidence="4" type="ORF">PROPJV5_0092</name>
</gene>